<keyword evidence="9" id="KW-0175">Coiled coil</keyword>
<keyword evidence="8 10" id="KW-0472">Membrane</keyword>
<evidence type="ECO:0000256" key="4">
    <source>
        <dbReference type="ARBA" id="ARBA00022475"/>
    </source>
</evidence>
<dbReference type="Pfam" id="PF25885">
    <property type="entry name" value="HH_EMRA"/>
    <property type="match status" value="1"/>
</dbReference>
<gene>
    <name evidence="12" type="ORF">DJ021_12245</name>
</gene>
<comment type="subcellular location">
    <subcellularLocation>
        <location evidence="1">Cell inner membrane</location>
        <topology evidence="1">Single-pass membrane protein</topology>
    </subcellularLocation>
</comment>
<evidence type="ECO:0000256" key="2">
    <source>
        <dbReference type="ARBA" id="ARBA00009477"/>
    </source>
</evidence>
<dbReference type="PANTHER" id="PTHR30386:SF19">
    <property type="entry name" value="MULTIDRUG EXPORT PROTEIN EMRA-RELATED"/>
    <property type="match status" value="1"/>
</dbReference>
<feature type="coiled-coil region" evidence="9">
    <location>
        <begin position="95"/>
        <end position="181"/>
    </location>
</feature>
<name>A0A328B650_9CAUL</name>
<proteinExistence type="inferred from homology"/>
<comment type="caution">
    <text evidence="12">The sequence shown here is derived from an EMBL/GenBank/DDBJ whole genome shotgun (WGS) entry which is preliminary data.</text>
</comment>
<dbReference type="Gene3D" id="2.40.50.100">
    <property type="match status" value="1"/>
</dbReference>
<evidence type="ECO:0000256" key="10">
    <source>
        <dbReference type="SAM" id="Phobius"/>
    </source>
</evidence>
<keyword evidence="7 10" id="KW-1133">Transmembrane helix</keyword>
<dbReference type="PANTHER" id="PTHR30386">
    <property type="entry name" value="MEMBRANE FUSION SUBUNIT OF EMRAB-TOLC MULTIDRUG EFFLUX PUMP"/>
    <property type="match status" value="1"/>
</dbReference>
<dbReference type="AlphaFoldDB" id="A0A328B650"/>
<evidence type="ECO:0000313" key="12">
    <source>
        <dbReference type="EMBL" id="RAK60518.1"/>
    </source>
</evidence>
<dbReference type="GO" id="GO:1990961">
    <property type="term" value="P:xenobiotic detoxification by transmembrane export across the plasma membrane"/>
    <property type="evidence" value="ECO:0007669"/>
    <property type="project" value="UniProtKB-ARBA"/>
</dbReference>
<protein>
    <submittedName>
        <fullName evidence="12">EmrA/EmrK family multidrug efflux transporter periplasmic adaptor subunit</fullName>
    </submittedName>
</protein>
<comment type="similarity">
    <text evidence="2">Belongs to the membrane fusion protein (MFP) (TC 8.A.1) family.</text>
</comment>
<dbReference type="OrthoDB" id="9811754at2"/>
<evidence type="ECO:0000256" key="1">
    <source>
        <dbReference type="ARBA" id="ARBA00004377"/>
    </source>
</evidence>
<evidence type="ECO:0000259" key="11">
    <source>
        <dbReference type="Pfam" id="PF25885"/>
    </source>
</evidence>
<accession>A0A328B650</accession>
<feature type="transmembrane region" description="Helical" evidence="10">
    <location>
        <begin position="17"/>
        <end position="38"/>
    </location>
</feature>
<keyword evidence="3" id="KW-0813">Transport</keyword>
<dbReference type="Gene3D" id="2.40.30.170">
    <property type="match status" value="1"/>
</dbReference>
<evidence type="ECO:0000313" key="13">
    <source>
        <dbReference type="Proteomes" id="UP000249842"/>
    </source>
</evidence>
<organism evidence="12 13">
    <name type="scientific">Phenylobacterium hankyongense</name>
    <dbReference type="NCBI Taxonomy" id="1813876"/>
    <lineage>
        <taxon>Bacteria</taxon>
        <taxon>Pseudomonadati</taxon>
        <taxon>Pseudomonadota</taxon>
        <taxon>Alphaproteobacteria</taxon>
        <taxon>Caulobacterales</taxon>
        <taxon>Caulobacteraceae</taxon>
        <taxon>Phenylobacterium</taxon>
    </lineage>
</organism>
<evidence type="ECO:0000256" key="7">
    <source>
        <dbReference type="ARBA" id="ARBA00022989"/>
    </source>
</evidence>
<dbReference type="InterPro" id="IPR058633">
    <property type="entry name" value="EmrA/FarA_HH"/>
</dbReference>
<dbReference type="SUPFAM" id="SSF56954">
    <property type="entry name" value="Outer membrane efflux proteins (OEP)"/>
    <property type="match status" value="1"/>
</dbReference>
<reference evidence="13" key="1">
    <citation type="submission" date="2018-05" db="EMBL/GenBank/DDBJ databases">
        <authorList>
            <person name="Li X."/>
        </authorList>
    </citation>
    <scope>NUCLEOTIDE SEQUENCE [LARGE SCALE GENOMIC DNA]</scope>
    <source>
        <strain evidence="13">HKS-05</strain>
    </source>
</reference>
<sequence>MSDTAPAPAAAHKRRRLLTLLAAVVVVGAVLYGIYALVFSGHTVETDNAYVGADTAQVTPLVAGPVAQVLVRETEIVKAGQPLVILDDADARIAVAQAQAAVGQAERKVRGYEANDTALGGQLAARQADINRAQSDLQRARTDLDRRQALSASGAVSGEELTTAKNQFASAQAQVAQARANLQAAAGSRQANEVLISGTPLEQNPEVAAAQARLDAAKLALSRTVIRAPIDGVVSKKAVQIGQQAQVGTPLMAIVPTTEAYVDANFKEVQLTNVRIGQPVTLTSDLYGGGVKFHGRVKGLSGGTGSAFSLIPAQNASGNWIKVVQRLPVRIQLDPRELAQHPLRIGLSMKAAIDISNAR</sequence>
<evidence type="ECO:0000256" key="6">
    <source>
        <dbReference type="ARBA" id="ARBA00022692"/>
    </source>
</evidence>
<dbReference type="SUPFAM" id="SSF111369">
    <property type="entry name" value="HlyD-like secretion proteins"/>
    <property type="match status" value="1"/>
</dbReference>
<evidence type="ECO:0000256" key="5">
    <source>
        <dbReference type="ARBA" id="ARBA00022519"/>
    </source>
</evidence>
<keyword evidence="5" id="KW-0997">Cell inner membrane</keyword>
<dbReference type="RefSeq" id="WP_111457811.1">
    <property type="nucleotide sequence ID" value="NZ_QFYP01000001.1"/>
</dbReference>
<dbReference type="Proteomes" id="UP000249842">
    <property type="component" value="Unassembled WGS sequence"/>
</dbReference>
<feature type="domain" description="Multidrug export protein EmrA/FarA alpha-helical hairpin" evidence="11">
    <location>
        <begin position="90"/>
        <end position="224"/>
    </location>
</feature>
<evidence type="ECO:0000256" key="3">
    <source>
        <dbReference type="ARBA" id="ARBA00022448"/>
    </source>
</evidence>
<evidence type="ECO:0000256" key="9">
    <source>
        <dbReference type="SAM" id="Coils"/>
    </source>
</evidence>
<keyword evidence="6 10" id="KW-0812">Transmembrane</keyword>
<dbReference type="GO" id="GO:0005886">
    <property type="term" value="C:plasma membrane"/>
    <property type="evidence" value="ECO:0007669"/>
    <property type="project" value="UniProtKB-SubCell"/>
</dbReference>
<keyword evidence="13" id="KW-1185">Reference proteome</keyword>
<evidence type="ECO:0000256" key="8">
    <source>
        <dbReference type="ARBA" id="ARBA00023136"/>
    </source>
</evidence>
<dbReference type="InterPro" id="IPR050739">
    <property type="entry name" value="MFP"/>
</dbReference>
<dbReference type="GO" id="GO:0015721">
    <property type="term" value="P:bile acid and bile salt transport"/>
    <property type="evidence" value="ECO:0007669"/>
    <property type="project" value="UniProtKB-ARBA"/>
</dbReference>
<dbReference type="Gene3D" id="1.10.287.470">
    <property type="entry name" value="Helix hairpin bin"/>
    <property type="match status" value="2"/>
</dbReference>
<keyword evidence="4" id="KW-1003">Cell membrane</keyword>
<dbReference type="FunFam" id="2.40.30.170:FF:000003">
    <property type="entry name" value="Multidrug resistance protein A"/>
    <property type="match status" value="1"/>
</dbReference>
<dbReference type="EMBL" id="QFYP01000001">
    <property type="protein sequence ID" value="RAK60518.1"/>
    <property type="molecule type" value="Genomic_DNA"/>
</dbReference>
<dbReference type="GO" id="GO:0046677">
    <property type="term" value="P:response to antibiotic"/>
    <property type="evidence" value="ECO:0007669"/>
    <property type="project" value="UniProtKB-ARBA"/>
</dbReference>